<dbReference type="Gene3D" id="3.40.50.1980">
    <property type="entry name" value="Nitrogenase molybdenum iron protein domain"/>
    <property type="match status" value="2"/>
</dbReference>
<organism evidence="5 6">
    <name type="scientific">Pelodictyon luteolum</name>
    <dbReference type="NCBI Taxonomy" id="1100"/>
    <lineage>
        <taxon>Bacteria</taxon>
        <taxon>Pseudomonadati</taxon>
        <taxon>Chlorobiota</taxon>
        <taxon>Chlorobiia</taxon>
        <taxon>Chlorobiales</taxon>
        <taxon>Chlorobiaceae</taxon>
        <taxon>Chlorobium/Pelodictyon group</taxon>
        <taxon>Pelodictyon</taxon>
    </lineage>
</organism>
<dbReference type="Pfam" id="PF01297">
    <property type="entry name" value="ZnuA"/>
    <property type="match status" value="1"/>
</dbReference>
<evidence type="ECO:0000256" key="4">
    <source>
        <dbReference type="SAM" id="SignalP"/>
    </source>
</evidence>
<dbReference type="PRINTS" id="PR00691">
    <property type="entry name" value="ADHESINB"/>
</dbReference>
<dbReference type="GO" id="GO:0046872">
    <property type="term" value="F:metal ion binding"/>
    <property type="evidence" value="ECO:0007669"/>
    <property type="project" value="InterPro"/>
</dbReference>
<keyword evidence="3 4" id="KW-0732">Signal</keyword>
<evidence type="ECO:0000256" key="1">
    <source>
        <dbReference type="ARBA" id="ARBA00011028"/>
    </source>
</evidence>
<protein>
    <submittedName>
        <fullName evidence="5">ABC transporter substrate-binding protein</fullName>
    </submittedName>
</protein>
<feature type="chain" id="PRO_5007861539" evidence="4">
    <location>
        <begin position="22"/>
        <end position="294"/>
    </location>
</feature>
<proteinExistence type="inferred from homology"/>
<dbReference type="SUPFAM" id="SSF53807">
    <property type="entry name" value="Helical backbone' metal receptor"/>
    <property type="match status" value="1"/>
</dbReference>
<evidence type="ECO:0000313" key="5">
    <source>
        <dbReference type="EMBL" id="KZK73798.1"/>
    </source>
</evidence>
<evidence type="ECO:0000256" key="3">
    <source>
        <dbReference type="ARBA" id="ARBA00022729"/>
    </source>
</evidence>
<dbReference type="InterPro" id="IPR050492">
    <property type="entry name" value="Bact_metal-bind_prot9"/>
</dbReference>
<dbReference type="AlphaFoldDB" id="A0A165LAW2"/>
<dbReference type="PANTHER" id="PTHR42953:SF3">
    <property type="entry name" value="HIGH-AFFINITY ZINC UPTAKE SYSTEM PROTEIN ZNUA"/>
    <property type="match status" value="1"/>
</dbReference>
<gene>
    <name evidence="5" type="ORF">A3K90_00890</name>
</gene>
<sequence>MKRVLWAFLAVLLALSSGCNSQPRDERMQVVVSIQPLAWFAGRIAGSRAVVQVMVPPGGNPHTYEPLPRQMTMLGNASLFLKAGSGVEFELDWMPRFLKLNPSLRVCDASEGVRLLEMGGEAQDGRRDHNDNHRMDPHFWLDPSNGIMIADTVARCMAEGDPEHAREYLANAEALKTELRELDASIRKTLAPLHGGSFLVFHPAWGYYAHAYGLRQIAAESGGKELTPRQMQQVIDQARNEGIRVVFVSPEFSSAQASTIASGIGGLTRSVDPLALDYPGNLRLATEAFRDALR</sequence>
<feature type="signal peptide" evidence="4">
    <location>
        <begin position="1"/>
        <end position="21"/>
    </location>
</feature>
<dbReference type="Proteomes" id="UP000076481">
    <property type="component" value="Unassembled WGS sequence"/>
</dbReference>
<reference evidence="5 6" key="1">
    <citation type="submission" date="2016-03" db="EMBL/GenBank/DDBJ databases">
        <title>Speciation and ecological success in dimly lit waters: horizontal gene transfer in a green sulfur bacteria bloom unveiled by metagenomic assembly.</title>
        <authorList>
            <person name="Llorens-Mares T."/>
            <person name="Liu Z."/>
            <person name="Allen L.Z."/>
            <person name="Rusch D.B."/>
            <person name="Craig M.T."/>
            <person name="Dupont C.L."/>
            <person name="Bryant D.A."/>
            <person name="Casamayor E.O."/>
        </authorList>
    </citation>
    <scope>NUCLEOTIDE SEQUENCE [LARGE SCALE GENOMIC DNA]</scope>
    <source>
        <strain evidence="5">CIII</strain>
    </source>
</reference>
<dbReference type="InterPro" id="IPR006129">
    <property type="entry name" value="AdhesinB"/>
</dbReference>
<dbReference type="PROSITE" id="PS51257">
    <property type="entry name" value="PROKAR_LIPOPROTEIN"/>
    <property type="match status" value="1"/>
</dbReference>
<comment type="similarity">
    <text evidence="1">Belongs to the bacterial solute-binding protein 9 family.</text>
</comment>
<dbReference type="PANTHER" id="PTHR42953">
    <property type="entry name" value="HIGH-AFFINITY ZINC UPTAKE SYSTEM PROTEIN ZNUA-RELATED"/>
    <property type="match status" value="1"/>
</dbReference>
<dbReference type="GO" id="GO:0030001">
    <property type="term" value="P:metal ion transport"/>
    <property type="evidence" value="ECO:0007669"/>
    <property type="project" value="InterPro"/>
</dbReference>
<comment type="caution">
    <text evidence="5">The sequence shown here is derived from an EMBL/GenBank/DDBJ whole genome shotgun (WGS) entry which is preliminary data.</text>
</comment>
<dbReference type="InterPro" id="IPR006127">
    <property type="entry name" value="ZnuA-like"/>
</dbReference>
<keyword evidence="2" id="KW-0813">Transport</keyword>
<dbReference type="GO" id="GO:0007155">
    <property type="term" value="P:cell adhesion"/>
    <property type="evidence" value="ECO:0007669"/>
    <property type="project" value="InterPro"/>
</dbReference>
<evidence type="ECO:0000313" key="6">
    <source>
        <dbReference type="Proteomes" id="UP000076481"/>
    </source>
</evidence>
<evidence type="ECO:0000256" key="2">
    <source>
        <dbReference type="ARBA" id="ARBA00022448"/>
    </source>
</evidence>
<accession>A0A165LAW2</accession>
<dbReference type="EMBL" id="LVWG01000034">
    <property type="protein sequence ID" value="KZK73798.1"/>
    <property type="molecule type" value="Genomic_DNA"/>
</dbReference>
<name>A0A165LAW2_PELLU</name>